<comment type="caution">
    <text evidence="1">The sequence shown here is derived from an EMBL/GenBank/DDBJ whole genome shotgun (WGS) entry which is preliminary data.</text>
</comment>
<dbReference type="AlphaFoldDB" id="A0AAD9AYT7"/>
<proteinExistence type="predicted"/>
<dbReference type="EMBL" id="JAQOWY010000003">
    <property type="protein sequence ID" value="KAK1856971.1"/>
    <property type="molecule type" value="Genomic_DNA"/>
</dbReference>
<keyword evidence="2" id="KW-1185">Reference proteome</keyword>
<name>A0AAD9AYT7_9PEZI</name>
<reference evidence="1" key="1">
    <citation type="submission" date="2023-01" db="EMBL/GenBank/DDBJ databases">
        <title>Colletotrichum chrysophilum M932 genome sequence.</title>
        <authorList>
            <person name="Baroncelli R."/>
        </authorList>
    </citation>
    <scope>NUCLEOTIDE SEQUENCE</scope>
    <source>
        <strain evidence="1">M932</strain>
    </source>
</reference>
<protein>
    <submittedName>
        <fullName evidence="1">Uncharacterized protein</fullName>
    </submittedName>
</protein>
<accession>A0AAD9AYT7</accession>
<sequence length="209" mass="22790">MVLFNRAVCVAAGCALTAPNASDPIPTPKITFPTNATCGEVNVFYTGLTAYHPLVLSRGFDPVQTDIALRNDTANLVKAGFNVYVLFQGPDQPASNIADRMKGRRWGVTGVGWGMRNSTMLELVNRFEGIMLPNINQYREAEPLAPLVFNWSPTSLAESVTRHVPLRDDCTGKPGTLYAYEENCPPELCEKTTVVTSGSLEELLQGIPQ</sequence>
<evidence type="ECO:0000313" key="2">
    <source>
        <dbReference type="Proteomes" id="UP001243330"/>
    </source>
</evidence>
<evidence type="ECO:0000313" key="1">
    <source>
        <dbReference type="EMBL" id="KAK1856971.1"/>
    </source>
</evidence>
<organism evidence="1 2">
    <name type="scientific">Colletotrichum chrysophilum</name>
    <dbReference type="NCBI Taxonomy" id="1836956"/>
    <lineage>
        <taxon>Eukaryota</taxon>
        <taxon>Fungi</taxon>
        <taxon>Dikarya</taxon>
        <taxon>Ascomycota</taxon>
        <taxon>Pezizomycotina</taxon>
        <taxon>Sordariomycetes</taxon>
        <taxon>Hypocreomycetidae</taxon>
        <taxon>Glomerellales</taxon>
        <taxon>Glomerellaceae</taxon>
        <taxon>Colletotrichum</taxon>
        <taxon>Colletotrichum gloeosporioides species complex</taxon>
    </lineage>
</organism>
<gene>
    <name evidence="1" type="ORF">CCHR01_00314</name>
</gene>
<dbReference type="Proteomes" id="UP001243330">
    <property type="component" value="Unassembled WGS sequence"/>
</dbReference>